<organism evidence="1 2">
    <name type="scientific">Cohnella hashimotonis</name>
    <dbReference type="NCBI Taxonomy" id="2826895"/>
    <lineage>
        <taxon>Bacteria</taxon>
        <taxon>Bacillati</taxon>
        <taxon>Bacillota</taxon>
        <taxon>Bacilli</taxon>
        <taxon>Bacillales</taxon>
        <taxon>Paenibacillaceae</taxon>
        <taxon>Cohnella</taxon>
    </lineage>
</organism>
<name>A0ABT6TPI6_9BACL</name>
<sequence length="75" mass="8683">MRETRKQAYEPRLTQLSTPTKDGFTTFYNDDMIRVMISDLPVEAAWQGIIDGYKEKGLDRMIEEVNAEARELGIE</sequence>
<dbReference type="EMBL" id="JAGRPV010000001">
    <property type="protein sequence ID" value="MDI4648767.1"/>
    <property type="molecule type" value="Genomic_DNA"/>
</dbReference>
<dbReference type="Proteomes" id="UP001161691">
    <property type="component" value="Unassembled WGS sequence"/>
</dbReference>
<keyword evidence="2" id="KW-1185">Reference proteome</keyword>
<proteinExistence type="predicted"/>
<accession>A0ABT6TPI6</accession>
<dbReference type="RefSeq" id="WP_282911461.1">
    <property type="nucleotide sequence ID" value="NZ_JAGRPV010000001.1"/>
</dbReference>
<reference evidence="1" key="1">
    <citation type="submission" date="2023-04" db="EMBL/GenBank/DDBJ databases">
        <title>Comparative genomic analysis of Cohnella hashimotonis sp. nov., isolated from the International Space Station.</title>
        <authorList>
            <person name="Venkateswaran K."/>
            <person name="Simpson A."/>
        </authorList>
    </citation>
    <scope>NUCLEOTIDE SEQUENCE</scope>
    <source>
        <strain evidence="1">F6_2S_P_1</strain>
    </source>
</reference>
<protein>
    <submittedName>
        <fullName evidence="1">Uncharacterized protein</fullName>
    </submittedName>
</protein>
<comment type="caution">
    <text evidence="1">The sequence shown here is derived from an EMBL/GenBank/DDBJ whole genome shotgun (WGS) entry which is preliminary data.</text>
</comment>
<evidence type="ECO:0000313" key="2">
    <source>
        <dbReference type="Proteomes" id="UP001161691"/>
    </source>
</evidence>
<evidence type="ECO:0000313" key="1">
    <source>
        <dbReference type="EMBL" id="MDI4648767.1"/>
    </source>
</evidence>
<gene>
    <name evidence="1" type="ORF">KB449_27700</name>
</gene>